<feature type="region of interest" description="Disordered" evidence="1">
    <location>
        <begin position="570"/>
        <end position="598"/>
    </location>
</feature>
<sequence length="750" mass="80003">MSIPAPSHSPSALALPTEIAEHIFVFTAAGGYPTTIAAVAQTCRTWREIVYQAPDQHLWRELFLAIFDDPRAGKDVDARCYSTKSLDFEEGKTEPKFDWGAEFRRRVWAANHIRRSTELSDSKAIAQAFSPEANTRALDALLSAVRTALPFPPQITCSFLCSDSQRTSVGDLNASRSSPAFPIFPPAPPPSVLARRAPPVAPEYKPDFAVPSASAPVAAAAPSADHPSSRNIAWVEDVLSHGFPPALAAQLAGDAWVGGVMGQDQTDEERREMQALGRVVAYTGFLPVPPSEDTAETDPRSDSSSAEVGAANASGPADLSIATGSGCTCDNAGPPTRRVAVRPSSVQPALRSSVATRSMRTAAAGDMTPAAQLKRARRLARMRVYNMRYLARDRHWGPYLPVAPPREPGGPDSPGPDKDELLEPILQLFARARRATGDAGHAQDDGEDDGEEDGEDGEYVPEEGGSQESDDALEEEQEGEGESGSGSGSGSGSDDDAFAVPPAQATPARRPPPPELLRPDWAYLAAVRVVIEANLREAVDDDDLAGLVSMDGLRIGSAPWNMGMDDARVGGKDVPEGTSADKGKGKAVEGDGGKDEDEVEGCDWAGVTGIWRRCVCWLDYRDLILHNVRDLSSEFNDPRLQEAVRIVPMRLRVAKYTRPAVAAYPDCPTIHVEGETAGSGQGGFRRIKGTVSIIADGSTSSVDGGESEEWITEGVQLGGVTSAVGVLGLWTGVQHDRMDPLGPFWAWKVG</sequence>
<dbReference type="InterPro" id="IPR036047">
    <property type="entry name" value="F-box-like_dom_sf"/>
</dbReference>
<feature type="compositionally biased region" description="Gly residues" evidence="1">
    <location>
        <begin position="482"/>
        <end position="491"/>
    </location>
</feature>
<feature type="compositionally biased region" description="Pro residues" evidence="1">
    <location>
        <begin position="401"/>
        <end position="414"/>
    </location>
</feature>
<protein>
    <recommendedName>
        <fullName evidence="2">F-box domain-containing protein</fullName>
    </recommendedName>
</protein>
<feature type="region of interest" description="Disordered" evidence="1">
    <location>
        <begin position="285"/>
        <end position="317"/>
    </location>
</feature>
<dbReference type="AlphaFoldDB" id="A0A8E2B195"/>
<dbReference type="Gene3D" id="1.20.1280.50">
    <property type="match status" value="1"/>
</dbReference>
<dbReference type="Proteomes" id="UP000250043">
    <property type="component" value="Unassembled WGS sequence"/>
</dbReference>
<accession>A0A8E2B195</accession>
<proteinExistence type="predicted"/>
<feature type="compositionally biased region" description="Basic and acidic residues" evidence="1">
    <location>
        <begin position="570"/>
        <end position="593"/>
    </location>
</feature>
<gene>
    <name evidence="3" type="ORF">OBBRIDRAFT_833799</name>
</gene>
<keyword evidence="4" id="KW-1185">Reference proteome</keyword>
<evidence type="ECO:0000259" key="2">
    <source>
        <dbReference type="Pfam" id="PF12937"/>
    </source>
</evidence>
<dbReference type="InterPro" id="IPR001810">
    <property type="entry name" value="F-box_dom"/>
</dbReference>
<feature type="compositionally biased region" description="Acidic residues" evidence="1">
    <location>
        <begin position="468"/>
        <end position="481"/>
    </location>
</feature>
<dbReference type="OrthoDB" id="3226064at2759"/>
<feature type="region of interest" description="Disordered" evidence="1">
    <location>
        <begin position="434"/>
        <end position="515"/>
    </location>
</feature>
<feature type="compositionally biased region" description="Acidic residues" evidence="1">
    <location>
        <begin position="445"/>
        <end position="461"/>
    </location>
</feature>
<feature type="region of interest" description="Disordered" evidence="1">
    <location>
        <begin position="334"/>
        <end position="369"/>
    </location>
</feature>
<reference evidence="3 4" key="1">
    <citation type="submission" date="2016-07" db="EMBL/GenBank/DDBJ databases">
        <title>Draft genome of the white-rot fungus Obba rivulosa 3A-2.</title>
        <authorList>
            <consortium name="DOE Joint Genome Institute"/>
            <person name="Miettinen O."/>
            <person name="Riley R."/>
            <person name="Acob R."/>
            <person name="Barry K."/>
            <person name="Cullen D."/>
            <person name="De Vries R."/>
            <person name="Hainaut M."/>
            <person name="Hatakka A."/>
            <person name="Henrissat B."/>
            <person name="Hilden K."/>
            <person name="Kuo R."/>
            <person name="Labutti K."/>
            <person name="Lipzen A."/>
            <person name="Makela M.R."/>
            <person name="Sandor L."/>
            <person name="Spatafora J.W."/>
            <person name="Grigoriev I.V."/>
            <person name="Hibbett D.S."/>
        </authorList>
    </citation>
    <scope>NUCLEOTIDE SEQUENCE [LARGE SCALE GENOMIC DNA]</scope>
    <source>
        <strain evidence="3 4">3A-2</strain>
    </source>
</reference>
<dbReference type="Pfam" id="PF12937">
    <property type="entry name" value="F-box-like"/>
    <property type="match status" value="1"/>
</dbReference>
<dbReference type="SUPFAM" id="SSF81383">
    <property type="entry name" value="F-box domain"/>
    <property type="match status" value="1"/>
</dbReference>
<feature type="region of interest" description="Disordered" evidence="1">
    <location>
        <begin position="397"/>
        <end position="420"/>
    </location>
</feature>
<evidence type="ECO:0000313" key="3">
    <source>
        <dbReference type="EMBL" id="OCH91985.1"/>
    </source>
</evidence>
<evidence type="ECO:0000256" key="1">
    <source>
        <dbReference type="SAM" id="MobiDB-lite"/>
    </source>
</evidence>
<name>A0A8E2B195_9APHY</name>
<feature type="domain" description="F-box" evidence="2">
    <location>
        <begin position="14"/>
        <end position="64"/>
    </location>
</feature>
<dbReference type="CDD" id="cd09917">
    <property type="entry name" value="F-box_SF"/>
    <property type="match status" value="1"/>
</dbReference>
<organism evidence="3 4">
    <name type="scientific">Obba rivulosa</name>
    <dbReference type="NCBI Taxonomy" id="1052685"/>
    <lineage>
        <taxon>Eukaryota</taxon>
        <taxon>Fungi</taxon>
        <taxon>Dikarya</taxon>
        <taxon>Basidiomycota</taxon>
        <taxon>Agaricomycotina</taxon>
        <taxon>Agaricomycetes</taxon>
        <taxon>Polyporales</taxon>
        <taxon>Gelatoporiaceae</taxon>
        <taxon>Obba</taxon>
    </lineage>
</organism>
<dbReference type="EMBL" id="KV722376">
    <property type="protein sequence ID" value="OCH91985.1"/>
    <property type="molecule type" value="Genomic_DNA"/>
</dbReference>
<evidence type="ECO:0000313" key="4">
    <source>
        <dbReference type="Proteomes" id="UP000250043"/>
    </source>
</evidence>